<dbReference type="KEGG" id="msf:IT882_02890"/>
<dbReference type="GO" id="GO:0016757">
    <property type="term" value="F:glycosyltransferase activity"/>
    <property type="evidence" value="ECO:0007669"/>
    <property type="project" value="InterPro"/>
</dbReference>
<reference evidence="3 4" key="1">
    <citation type="submission" date="2020-11" db="EMBL/GenBank/DDBJ databases">
        <title>Amino acid is mineralized and recycled by bacteria in oceanic microbiome.</title>
        <authorList>
            <person name="Zheng L.Y."/>
        </authorList>
    </citation>
    <scope>NUCLEOTIDE SEQUENCE [LARGE SCALE GENOMIC DNA]</scope>
    <source>
        <strain evidence="3 4">A32-1</strain>
    </source>
</reference>
<dbReference type="PANTHER" id="PTHR12526:SF636">
    <property type="entry name" value="BLL3647 PROTEIN"/>
    <property type="match status" value="1"/>
</dbReference>
<dbReference type="Proteomes" id="UP000594480">
    <property type="component" value="Chromosome"/>
</dbReference>
<sequence>MAAAGADVTLLTVDPGETADHDAHRAEWVRRGLLGSAAGLRNLFDDARSDPSWLYRAAIPGPAPASPWPTRAITDDGGATVLELPIVSGNAAWHLTDAPVRVYDGGAMIGWLPGFGGLYRAWLNALGAEPGDDASDGHSAPVVVLCEARQIGETLVAAGEPALDAGIRVLHTTHACHVLSPFRWDSPMDAAWERWFEVADRFDGVLWLTSSQRDDVERRFGESRLRSFVVPHPAPAVSASTDPVAGRIVILNSLIPRKRVDHVLRALPAVRAAVPAAHLRVYGDGAALGELRALAAELGIDDAVAWTGHVADPATQAWASADVLVLASTNEGQPLVVLEALAAGVPVVAYDMPYGPRDTLARGGGVLVDDGDVDALAAALIDVLSDRERRAELAAEGRAAAARMDAAASMRALGDAVRAALASPAPR</sequence>
<dbReference type="EMBL" id="CP064760">
    <property type="protein sequence ID" value="QPE05914.1"/>
    <property type="molecule type" value="Genomic_DNA"/>
</dbReference>
<gene>
    <name evidence="3" type="ORF">IT882_02890</name>
</gene>
<dbReference type="InterPro" id="IPR001296">
    <property type="entry name" value="Glyco_trans_1"/>
</dbReference>
<proteinExistence type="predicted"/>
<dbReference type="PANTHER" id="PTHR12526">
    <property type="entry name" value="GLYCOSYLTRANSFERASE"/>
    <property type="match status" value="1"/>
</dbReference>
<evidence type="ECO:0000256" key="1">
    <source>
        <dbReference type="ARBA" id="ARBA00022679"/>
    </source>
</evidence>
<dbReference type="SUPFAM" id="SSF53756">
    <property type="entry name" value="UDP-Glycosyltransferase/glycogen phosphorylase"/>
    <property type="match status" value="1"/>
</dbReference>
<evidence type="ECO:0000259" key="2">
    <source>
        <dbReference type="Pfam" id="PF00534"/>
    </source>
</evidence>
<dbReference type="Gene3D" id="3.40.50.2000">
    <property type="entry name" value="Glycogen Phosphorylase B"/>
    <property type="match status" value="2"/>
</dbReference>
<accession>A0A7S8MZ25</accession>
<feature type="domain" description="Glycosyl transferase family 1" evidence="2">
    <location>
        <begin position="248"/>
        <end position="398"/>
    </location>
</feature>
<dbReference type="CDD" id="cd03801">
    <property type="entry name" value="GT4_PimA-like"/>
    <property type="match status" value="1"/>
</dbReference>
<name>A0A7S8MZ25_9MICO</name>
<dbReference type="AlphaFoldDB" id="A0A7S8MZ25"/>
<protein>
    <submittedName>
        <fullName evidence="3">Glycosyltransferase family 4 protein</fullName>
    </submittedName>
</protein>
<keyword evidence="4" id="KW-1185">Reference proteome</keyword>
<evidence type="ECO:0000313" key="3">
    <source>
        <dbReference type="EMBL" id="QPE05914.1"/>
    </source>
</evidence>
<keyword evidence="1 3" id="KW-0808">Transferase</keyword>
<organism evidence="3 4">
    <name type="scientific">Microbacterium schleiferi</name>
    <dbReference type="NCBI Taxonomy" id="69362"/>
    <lineage>
        <taxon>Bacteria</taxon>
        <taxon>Bacillati</taxon>
        <taxon>Actinomycetota</taxon>
        <taxon>Actinomycetes</taxon>
        <taxon>Micrococcales</taxon>
        <taxon>Microbacteriaceae</taxon>
        <taxon>Microbacterium</taxon>
    </lineage>
</organism>
<dbReference type="Pfam" id="PF00534">
    <property type="entry name" value="Glycos_transf_1"/>
    <property type="match status" value="1"/>
</dbReference>
<evidence type="ECO:0000313" key="4">
    <source>
        <dbReference type="Proteomes" id="UP000594480"/>
    </source>
</evidence>